<evidence type="ECO:0000256" key="1">
    <source>
        <dbReference type="SAM" id="SignalP"/>
    </source>
</evidence>
<proteinExistence type="predicted"/>
<reference evidence="2 3" key="1">
    <citation type="submission" date="2018-10" db="EMBL/GenBank/DDBJ databases">
        <authorList>
            <person name="Chen W.-M."/>
        </authorList>
    </citation>
    <scope>NUCLEOTIDE SEQUENCE [LARGE SCALE GENOMIC DNA]</scope>
    <source>
        <strain evidence="2 3">H-5</strain>
    </source>
</reference>
<dbReference type="InterPro" id="IPR045767">
    <property type="entry name" value="DUF6134"/>
</dbReference>
<evidence type="ECO:0008006" key="4">
    <source>
        <dbReference type="Google" id="ProtNLM"/>
    </source>
</evidence>
<dbReference type="Pfam" id="PF19630">
    <property type="entry name" value="DUF6134"/>
    <property type="match status" value="1"/>
</dbReference>
<sequence>MRTMSAMCALLCAISMPAAAEQWAFDASLDGKAIGQHTFTLQQNGDTRTLTSVASFNVKVLFINAYKYQHRATETWQGDCLSSLEANTKENSDVTDVKGKLDQGIFRVQAPKGALELPACVMTFAYWNPLMLKQQKLLNPQTGEWLNVNISKLGKQTIDVRGTAVEADHYKLEAPKLKIELWYSPQQEWLALQSTTPEGYVLRYKLR</sequence>
<accession>A0A3N0V5E1</accession>
<gene>
    <name evidence="2" type="ORF">ED236_00610</name>
</gene>
<feature type="signal peptide" evidence="1">
    <location>
        <begin position="1"/>
        <end position="20"/>
    </location>
</feature>
<comment type="caution">
    <text evidence="2">The sequence shown here is derived from an EMBL/GenBank/DDBJ whole genome shotgun (WGS) entry which is preliminary data.</text>
</comment>
<dbReference type="AlphaFoldDB" id="A0A3N0V5E1"/>
<dbReference type="Proteomes" id="UP000275137">
    <property type="component" value="Unassembled WGS sequence"/>
</dbReference>
<organism evidence="2 3">
    <name type="scientific">Pseudomethylobacillus aquaticus</name>
    <dbReference type="NCBI Taxonomy" id="2676064"/>
    <lineage>
        <taxon>Bacteria</taxon>
        <taxon>Pseudomonadati</taxon>
        <taxon>Pseudomonadota</taxon>
        <taxon>Betaproteobacteria</taxon>
        <taxon>Nitrosomonadales</taxon>
        <taxon>Methylophilaceae</taxon>
        <taxon>Pseudomethylobacillus</taxon>
    </lineage>
</organism>
<keyword evidence="3" id="KW-1185">Reference proteome</keyword>
<name>A0A3N0V5E1_9PROT</name>
<evidence type="ECO:0000313" key="3">
    <source>
        <dbReference type="Proteomes" id="UP000275137"/>
    </source>
</evidence>
<feature type="chain" id="PRO_5018253175" description="DUF3108 domain-containing protein" evidence="1">
    <location>
        <begin position="21"/>
        <end position="207"/>
    </location>
</feature>
<dbReference type="EMBL" id="RJVP01000001">
    <property type="protein sequence ID" value="ROH88027.1"/>
    <property type="molecule type" value="Genomic_DNA"/>
</dbReference>
<evidence type="ECO:0000313" key="2">
    <source>
        <dbReference type="EMBL" id="ROH88027.1"/>
    </source>
</evidence>
<keyword evidence="1" id="KW-0732">Signal</keyword>
<dbReference type="RefSeq" id="WP_123236021.1">
    <property type="nucleotide sequence ID" value="NZ_RJVP01000001.1"/>
</dbReference>
<protein>
    <recommendedName>
        <fullName evidence="4">DUF3108 domain-containing protein</fullName>
    </recommendedName>
</protein>